<dbReference type="HAMAP" id="MF_04144">
    <property type="entry name" value="TERL_LAMBDA"/>
    <property type="match status" value="1"/>
</dbReference>
<dbReference type="Pfam" id="PF20454">
    <property type="entry name" value="GpA_nuclease"/>
    <property type="match status" value="1"/>
</dbReference>
<evidence type="ECO:0000313" key="4">
    <source>
        <dbReference type="EMBL" id="PZQ95027.1"/>
    </source>
</evidence>
<comment type="caution">
    <text evidence="4">The sequence shown here is derived from an EMBL/GenBank/DDBJ whole genome shotgun (WGS) entry which is preliminary data.</text>
</comment>
<reference evidence="4 5" key="1">
    <citation type="submission" date="2017-08" db="EMBL/GenBank/DDBJ databases">
        <title>Infants hospitalized years apart are colonized by the same room-sourced microbial strains.</title>
        <authorList>
            <person name="Brooks B."/>
            <person name="Olm M.R."/>
            <person name="Firek B.A."/>
            <person name="Baker R."/>
            <person name="Thomas B.C."/>
            <person name="Morowitz M.J."/>
            <person name="Banfield J.F."/>
        </authorList>
    </citation>
    <scope>NUCLEOTIDE SEQUENCE [LARGE SCALE GENOMIC DNA]</scope>
    <source>
        <strain evidence="4">S2_003_000_R2_11</strain>
    </source>
</reference>
<dbReference type="GO" id="GO:0004519">
    <property type="term" value="F:endonuclease activity"/>
    <property type="evidence" value="ECO:0007669"/>
    <property type="project" value="InterPro"/>
</dbReference>
<dbReference type="Pfam" id="PF05876">
    <property type="entry name" value="GpA_ATPase"/>
    <property type="match status" value="1"/>
</dbReference>
<accession>A0A2W5TH91</accession>
<evidence type="ECO:0000259" key="2">
    <source>
        <dbReference type="Pfam" id="PF05876"/>
    </source>
</evidence>
<dbReference type="GO" id="GO:0005524">
    <property type="term" value="F:ATP binding"/>
    <property type="evidence" value="ECO:0007669"/>
    <property type="project" value="InterPro"/>
</dbReference>
<feature type="region of interest" description="Disordered" evidence="1">
    <location>
        <begin position="535"/>
        <end position="554"/>
    </location>
</feature>
<evidence type="ECO:0000256" key="1">
    <source>
        <dbReference type="SAM" id="MobiDB-lite"/>
    </source>
</evidence>
<feature type="domain" description="Phage terminase large subunit GpA ATPase" evidence="2">
    <location>
        <begin position="43"/>
        <end position="306"/>
    </location>
</feature>
<organism evidence="4 5">
    <name type="scientific">Cereibacter sphaeroides</name>
    <name type="common">Rhodobacter sphaeroides</name>
    <dbReference type="NCBI Taxonomy" id="1063"/>
    <lineage>
        <taxon>Bacteria</taxon>
        <taxon>Pseudomonadati</taxon>
        <taxon>Pseudomonadota</taxon>
        <taxon>Alphaproteobacteria</taxon>
        <taxon>Rhodobacterales</taxon>
        <taxon>Paracoccaceae</taxon>
        <taxon>Cereibacter</taxon>
    </lineage>
</organism>
<dbReference type="InterPro" id="IPR051220">
    <property type="entry name" value="TFA_Chaperone"/>
</dbReference>
<dbReference type="AlphaFoldDB" id="A0A2W5TH91"/>
<evidence type="ECO:0000313" key="5">
    <source>
        <dbReference type="Proteomes" id="UP000248975"/>
    </source>
</evidence>
<dbReference type="Proteomes" id="UP000248975">
    <property type="component" value="Unassembled WGS sequence"/>
</dbReference>
<sequence>MTTKYNNLEAIVVDMAEQLRPPERLTVAEAAEKYRYVNQPGAYVGPWLNETAPYMVEPMNTFASRIYSKMAFVGPAQCGKTDSLIVNGVAYSVRVDPLDTMVFCPTSGAARDFSMRRIDRLHRHSPEVGKMLMKSRDADNKFDKHYTTGMILTLSFPSKTEMAGRPVGRIIMTDFDRMPMDVDGDGNPFDLASKRTTTFNSFAMCCAESSPSMPIIDPHWIAKGVHEAPPCEGIMALYNRGDRRRWQWPCPHCWTWFEGKFEHLQWTSKEGMSNLEKGETVRMVCPDCGAEIQPDDRHEMQQWGMWVPEGCYVNDRGQLKGKQPRTDFASYWLRGVAAAFATWPKLVVTYLDACDEYERTLSEEALKKFWNNDMGEPYVPKSTENLRVPEALKARAEKLPEGMVPEGVRFLVGVVDVQANRFCVTVFGIMPGTPFDVVPIDRFEITKSKRLDADGHPQLCSPPSYLEDWDLLEELVMDKRYELADGSVRTMPVKLTGCDSGGKAGTTNNAYDFWRKQRDKGKTGRFILLKGDPKANNPRTRLGYPDTQRKDNKSAARGDVPVLFINSNMMKDSLNGRLDVMEPGKGMIHLPDWMPDDFFAELCVEVRIDGKGWENPNKLRNEAWDLLYYLLGICISPKVLAIENIDWDNPVGWAKPWDENDLVSEKGAEARFSLQVETSTGFSKFAEALA</sequence>
<dbReference type="InterPro" id="IPR046453">
    <property type="entry name" value="GpA_ATPase"/>
</dbReference>
<proteinExistence type="inferred from homology"/>
<dbReference type="GO" id="GO:0016887">
    <property type="term" value="F:ATP hydrolysis activity"/>
    <property type="evidence" value="ECO:0007669"/>
    <property type="project" value="InterPro"/>
</dbReference>
<protein>
    <submittedName>
        <fullName evidence="4">Terminase</fullName>
    </submittedName>
</protein>
<name>A0A2W5TH91_CERSP</name>
<gene>
    <name evidence="4" type="ORF">DI533_20415</name>
</gene>
<evidence type="ECO:0000259" key="3">
    <source>
        <dbReference type="Pfam" id="PF20454"/>
    </source>
</evidence>
<dbReference type="InterPro" id="IPR046454">
    <property type="entry name" value="GpA_endonuclease"/>
</dbReference>
<dbReference type="EMBL" id="QFQS01000010">
    <property type="protein sequence ID" value="PZQ95027.1"/>
    <property type="molecule type" value="Genomic_DNA"/>
</dbReference>
<dbReference type="InterPro" id="IPR008866">
    <property type="entry name" value="Phage_lambda_GpA-like"/>
</dbReference>
<dbReference type="PANTHER" id="PTHR34413">
    <property type="entry name" value="PROPHAGE TAIL FIBER ASSEMBLY PROTEIN HOMOLOG TFAE-RELATED-RELATED"/>
    <property type="match status" value="1"/>
</dbReference>
<feature type="domain" description="Terminase large subunit GpA endonuclease" evidence="3">
    <location>
        <begin position="329"/>
        <end position="632"/>
    </location>
</feature>
<dbReference type="PANTHER" id="PTHR34413:SF2">
    <property type="entry name" value="PROPHAGE TAIL FIBER ASSEMBLY PROTEIN HOMOLOG TFAE-RELATED"/>
    <property type="match status" value="1"/>
</dbReference>